<dbReference type="Pfam" id="PF15112">
    <property type="entry name" value="DUF4559"/>
    <property type="match status" value="1"/>
</dbReference>
<keyword evidence="2" id="KW-1185">Reference proteome</keyword>
<organism evidence="1 2">
    <name type="scientific">Mya arenaria</name>
    <name type="common">Soft-shell clam</name>
    <dbReference type="NCBI Taxonomy" id="6604"/>
    <lineage>
        <taxon>Eukaryota</taxon>
        <taxon>Metazoa</taxon>
        <taxon>Spiralia</taxon>
        <taxon>Lophotrochozoa</taxon>
        <taxon>Mollusca</taxon>
        <taxon>Bivalvia</taxon>
        <taxon>Autobranchia</taxon>
        <taxon>Heteroconchia</taxon>
        <taxon>Euheterodonta</taxon>
        <taxon>Imparidentia</taxon>
        <taxon>Neoheterodontei</taxon>
        <taxon>Myida</taxon>
        <taxon>Myoidea</taxon>
        <taxon>Myidae</taxon>
        <taxon>Mya</taxon>
    </lineage>
</organism>
<dbReference type="Gene3D" id="3.40.50.300">
    <property type="entry name" value="P-loop containing nucleotide triphosphate hydrolases"/>
    <property type="match status" value="1"/>
</dbReference>
<name>A0ABY7G4R1_MYAAR</name>
<dbReference type="EMBL" id="CP111027">
    <property type="protein sequence ID" value="WAR29425.1"/>
    <property type="molecule type" value="Genomic_DNA"/>
</dbReference>
<evidence type="ECO:0000313" key="1">
    <source>
        <dbReference type="EMBL" id="WAR29425.1"/>
    </source>
</evidence>
<evidence type="ECO:0000313" key="2">
    <source>
        <dbReference type="Proteomes" id="UP001164746"/>
    </source>
</evidence>
<dbReference type="InterPro" id="IPR027417">
    <property type="entry name" value="P-loop_NTPase"/>
</dbReference>
<accession>A0ABY7G4R1</accession>
<dbReference type="Proteomes" id="UP001164746">
    <property type="component" value="Chromosome 16"/>
</dbReference>
<sequence>MAESIKTKHENWLRVVWGLLYVRNGLQGYVDTKGKQQYQTFMKNVNANCNSQTCDQCQVNCGCQKGIQIPISQFNKGHFCDEMKKEIQNNHAKKPFWNNTDSTKWQDPNKGYWEVAKCFLSTDGYFDTTGPIEVDASGLLSICINSSIVNQQITDIQAFIDVRNIRNKTLHDARYEMDGKKADDCLEKMITVLEDQNELKHDTDAQKAANHIRKIKDKTEKTPANMIEDLHKCLQTNFDVDKAIKEIECSMYGRLRKELKEYVDDVVEGKVKIVFEQEMRKLKDLHERGTDESEDNVEDLRQRLAKYYHERLNHALISPMFLEEKLDKFYVPPKIFEKNARNIGVAEKRKGTPVTSYRHLICKTGKFGDLVFIVGEAGMGKSSCAAMCALKWANQVLSTNTSNEPEEYASHRRSLESTELEKLIQSNSDLEHMFLTNAKLDDQFQDDTFFQKVEFLFHLILRDSCHLCDLTDMIQDQLIQSIYPLDKTIAAVSTLHSVLSNKKCVIIVDGLDEWTHPNDTNYERPTTN</sequence>
<evidence type="ECO:0008006" key="3">
    <source>
        <dbReference type="Google" id="ProtNLM"/>
    </source>
</evidence>
<dbReference type="InterPro" id="IPR027897">
    <property type="entry name" value="DUF4559"/>
</dbReference>
<reference evidence="1" key="1">
    <citation type="submission" date="2022-11" db="EMBL/GenBank/DDBJ databases">
        <title>Centuries of genome instability and evolution in soft-shell clam transmissible cancer (bioRxiv).</title>
        <authorList>
            <person name="Hart S.F.M."/>
            <person name="Yonemitsu M.A."/>
            <person name="Giersch R.M."/>
            <person name="Beal B.F."/>
            <person name="Arriagada G."/>
            <person name="Davis B.W."/>
            <person name="Ostrander E.A."/>
            <person name="Goff S.P."/>
            <person name="Metzger M.J."/>
        </authorList>
    </citation>
    <scope>NUCLEOTIDE SEQUENCE</scope>
    <source>
        <strain evidence="1">MELC-2E11</strain>
        <tissue evidence="1">Siphon/mantle</tissue>
    </source>
</reference>
<proteinExistence type="predicted"/>
<protein>
    <recommendedName>
        <fullName evidence="3">DZIP3-like HEPN domain-containing protein</fullName>
    </recommendedName>
</protein>
<gene>
    <name evidence="1" type="ORF">MAR_002993</name>
</gene>